<dbReference type="InterPro" id="IPR003141">
    <property type="entry name" value="Pol/His_phosphatase_N"/>
</dbReference>
<dbReference type="InterPro" id="IPR016195">
    <property type="entry name" value="Pol/histidinol_Pase-like"/>
</dbReference>
<dbReference type="EMBL" id="BART01006939">
    <property type="protein sequence ID" value="GAG71775.1"/>
    <property type="molecule type" value="Genomic_DNA"/>
</dbReference>
<dbReference type="AlphaFoldDB" id="X0ZPW1"/>
<name>X0ZPW1_9ZZZZ</name>
<dbReference type="Gene3D" id="3.20.20.140">
    <property type="entry name" value="Metal-dependent hydrolases"/>
    <property type="match status" value="1"/>
</dbReference>
<dbReference type="GO" id="GO:0006260">
    <property type="term" value="P:DNA replication"/>
    <property type="evidence" value="ECO:0007669"/>
    <property type="project" value="InterPro"/>
</dbReference>
<dbReference type="SMART" id="SM00481">
    <property type="entry name" value="POLIIIAc"/>
    <property type="match status" value="1"/>
</dbReference>
<dbReference type="GO" id="GO:0008408">
    <property type="term" value="F:3'-5' exonuclease activity"/>
    <property type="evidence" value="ECO:0007669"/>
    <property type="project" value="InterPro"/>
</dbReference>
<dbReference type="CDD" id="cd12113">
    <property type="entry name" value="PHP_PolIIIA_DnaE3"/>
    <property type="match status" value="1"/>
</dbReference>
<organism evidence="2">
    <name type="scientific">marine sediment metagenome</name>
    <dbReference type="NCBI Taxonomy" id="412755"/>
    <lineage>
        <taxon>unclassified sequences</taxon>
        <taxon>metagenomes</taxon>
        <taxon>ecological metagenomes</taxon>
    </lineage>
</organism>
<dbReference type="InterPro" id="IPR004013">
    <property type="entry name" value="PHP_dom"/>
</dbReference>
<proteinExistence type="predicted"/>
<dbReference type="SUPFAM" id="SSF89550">
    <property type="entry name" value="PHP domain-like"/>
    <property type="match status" value="1"/>
</dbReference>
<evidence type="ECO:0000313" key="2">
    <source>
        <dbReference type="EMBL" id="GAG71775.1"/>
    </source>
</evidence>
<dbReference type="InterPro" id="IPR004805">
    <property type="entry name" value="DnaE2/DnaE/PolC"/>
</dbReference>
<comment type="caution">
    <text evidence="2">The sequence shown here is derived from an EMBL/GenBank/DDBJ whole genome shotgun (WGS) entry which is preliminary data.</text>
</comment>
<dbReference type="PANTHER" id="PTHR32294">
    <property type="entry name" value="DNA POLYMERASE III SUBUNIT ALPHA"/>
    <property type="match status" value="1"/>
</dbReference>
<dbReference type="Pfam" id="PF02811">
    <property type="entry name" value="PHP"/>
    <property type="match status" value="1"/>
</dbReference>
<accession>X0ZPW1</accession>
<gene>
    <name evidence="2" type="ORF">S01H4_15827</name>
</gene>
<reference evidence="2" key="1">
    <citation type="journal article" date="2014" name="Front. Microbiol.">
        <title>High frequency of phylogenetically diverse reductive dehalogenase-homologous genes in deep subseafloor sedimentary metagenomes.</title>
        <authorList>
            <person name="Kawai M."/>
            <person name="Futagami T."/>
            <person name="Toyoda A."/>
            <person name="Takaki Y."/>
            <person name="Nishi S."/>
            <person name="Hori S."/>
            <person name="Arai W."/>
            <person name="Tsubouchi T."/>
            <person name="Morono Y."/>
            <person name="Uchiyama I."/>
            <person name="Ito T."/>
            <person name="Fujiyama A."/>
            <person name="Inagaki F."/>
            <person name="Takami H."/>
        </authorList>
    </citation>
    <scope>NUCLEOTIDE SEQUENCE</scope>
    <source>
        <strain evidence="2">Expedition CK06-06</strain>
    </source>
</reference>
<evidence type="ECO:0000259" key="1">
    <source>
        <dbReference type="SMART" id="SM00481"/>
    </source>
</evidence>
<sequence length="307" mass="34800">MDPKDFVHLHVHTHYSLLDGLAKPADLVAKAKKIGMKALAITDHGAMYGASEFYKACKDAGIKPIIGVELYISPRRMQDKTPKIDTSPYHIVLLAKNNTGYKNLLKLVSKAHIVGYYYKPRVDKELLSKYSGGLIALSACLQGEVQQAFLANKKDKAIKVVKTYQDIFGKENFYAELQHHPNISDQQKVNQGLIELSKEINLNLVLTEDVHYLNSDDQEAHEILLCVQTGKFISDKNRMSMADEDFSLKDPKEFLDEYKDVPRAVENTKKIADACNLEIEFDQMIIPKFKTPNGIPISKYFQDLCYK</sequence>
<dbReference type="PANTHER" id="PTHR32294:SF0">
    <property type="entry name" value="DNA POLYMERASE III SUBUNIT ALPHA"/>
    <property type="match status" value="1"/>
</dbReference>
<feature type="domain" description="Polymerase/histidinol phosphatase N-terminal" evidence="1">
    <location>
        <begin position="7"/>
        <end position="74"/>
    </location>
</feature>
<feature type="non-terminal residue" evidence="2">
    <location>
        <position position="307"/>
    </location>
</feature>
<protein>
    <recommendedName>
        <fullName evidence="1">Polymerase/histidinol phosphatase N-terminal domain-containing protein</fullName>
    </recommendedName>
</protein>